<protein>
    <recommendedName>
        <fullName evidence="4">HTH CENPB-type domain-containing protein</fullName>
    </recommendedName>
</protein>
<feature type="region of interest" description="Disordered" evidence="3">
    <location>
        <begin position="85"/>
        <end position="131"/>
    </location>
</feature>
<dbReference type="PROSITE" id="PS51253">
    <property type="entry name" value="HTH_CENPB"/>
    <property type="match status" value="1"/>
</dbReference>
<evidence type="ECO:0000313" key="6">
    <source>
        <dbReference type="Proteomes" id="UP000800235"/>
    </source>
</evidence>
<feature type="compositionally biased region" description="Polar residues" evidence="3">
    <location>
        <begin position="402"/>
        <end position="421"/>
    </location>
</feature>
<keyword evidence="6" id="KW-1185">Reference proteome</keyword>
<dbReference type="SMART" id="SM00674">
    <property type="entry name" value="CENPB"/>
    <property type="match status" value="1"/>
</dbReference>
<evidence type="ECO:0000256" key="3">
    <source>
        <dbReference type="SAM" id="MobiDB-lite"/>
    </source>
</evidence>
<dbReference type="PANTHER" id="PTHR19303">
    <property type="entry name" value="TRANSPOSON"/>
    <property type="match status" value="1"/>
</dbReference>
<dbReference type="PANTHER" id="PTHR19303:SF70">
    <property type="entry name" value="HTH CENPB-TYPE DOMAIN-CONTAINING PROTEIN"/>
    <property type="match status" value="1"/>
</dbReference>
<dbReference type="InterPro" id="IPR009057">
    <property type="entry name" value="Homeodomain-like_sf"/>
</dbReference>
<feature type="compositionally biased region" description="Low complexity" evidence="3">
    <location>
        <begin position="342"/>
        <end position="379"/>
    </location>
</feature>
<proteinExistence type="predicted"/>
<name>A0A9P4NVR3_9PEZI</name>
<comment type="caution">
    <text evidence="5">The sequence shown here is derived from an EMBL/GenBank/DDBJ whole genome shotgun (WGS) entry which is preliminary data.</text>
</comment>
<feature type="compositionally biased region" description="Basic and acidic residues" evidence="3">
    <location>
        <begin position="301"/>
        <end position="317"/>
    </location>
</feature>
<gene>
    <name evidence="5" type="ORF">EJ08DRAFT_94085</name>
</gene>
<evidence type="ECO:0000256" key="1">
    <source>
        <dbReference type="ARBA" id="ARBA00023125"/>
    </source>
</evidence>
<dbReference type="OrthoDB" id="9909311at2759"/>
<dbReference type="GO" id="GO:0005634">
    <property type="term" value="C:nucleus"/>
    <property type="evidence" value="ECO:0007669"/>
    <property type="project" value="TreeGrafter"/>
</dbReference>
<feature type="domain" description="HTH CENPB-type" evidence="4">
    <location>
        <begin position="181"/>
        <end position="255"/>
    </location>
</feature>
<feature type="region of interest" description="Disordered" evidence="3">
    <location>
        <begin position="1"/>
        <end position="48"/>
    </location>
</feature>
<dbReference type="InterPro" id="IPR007889">
    <property type="entry name" value="HTH_Psq"/>
</dbReference>
<reference evidence="5" key="1">
    <citation type="journal article" date="2020" name="Stud. Mycol.">
        <title>101 Dothideomycetes genomes: a test case for predicting lifestyles and emergence of pathogens.</title>
        <authorList>
            <person name="Haridas S."/>
            <person name="Albert R."/>
            <person name="Binder M."/>
            <person name="Bloem J."/>
            <person name="Labutti K."/>
            <person name="Salamov A."/>
            <person name="Andreopoulos B."/>
            <person name="Baker S."/>
            <person name="Barry K."/>
            <person name="Bills G."/>
            <person name="Bluhm B."/>
            <person name="Cannon C."/>
            <person name="Castanera R."/>
            <person name="Culley D."/>
            <person name="Daum C."/>
            <person name="Ezra D."/>
            <person name="Gonzalez J."/>
            <person name="Henrissat B."/>
            <person name="Kuo A."/>
            <person name="Liang C."/>
            <person name="Lipzen A."/>
            <person name="Lutzoni F."/>
            <person name="Magnuson J."/>
            <person name="Mondo S."/>
            <person name="Nolan M."/>
            <person name="Ohm R."/>
            <person name="Pangilinan J."/>
            <person name="Park H.-J."/>
            <person name="Ramirez L."/>
            <person name="Alfaro M."/>
            <person name="Sun H."/>
            <person name="Tritt A."/>
            <person name="Yoshinaga Y."/>
            <person name="Zwiers L.-H."/>
            <person name="Turgeon B."/>
            <person name="Goodwin S."/>
            <person name="Spatafora J."/>
            <person name="Crous P."/>
            <person name="Grigoriev I."/>
        </authorList>
    </citation>
    <scope>NUCLEOTIDE SEQUENCE</scope>
    <source>
        <strain evidence="5">CBS 130266</strain>
    </source>
</reference>
<dbReference type="EMBL" id="MU007022">
    <property type="protein sequence ID" value="KAF2433195.1"/>
    <property type="molecule type" value="Genomic_DNA"/>
</dbReference>
<dbReference type="Gene3D" id="1.10.10.60">
    <property type="entry name" value="Homeodomain-like"/>
    <property type="match status" value="2"/>
</dbReference>
<keyword evidence="2" id="KW-0539">Nucleus</keyword>
<dbReference type="GO" id="GO:0003677">
    <property type="term" value="F:DNA binding"/>
    <property type="evidence" value="ECO:0007669"/>
    <property type="project" value="UniProtKB-KW"/>
</dbReference>
<feature type="region of interest" description="Disordered" evidence="3">
    <location>
        <begin position="541"/>
        <end position="562"/>
    </location>
</feature>
<dbReference type="InterPro" id="IPR006600">
    <property type="entry name" value="HTH_CenpB_DNA-bd_dom"/>
</dbReference>
<feature type="compositionally biased region" description="Polar residues" evidence="3">
    <location>
        <begin position="328"/>
        <end position="341"/>
    </location>
</feature>
<dbReference type="Pfam" id="PF04218">
    <property type="entry name" value="CENP-B_N"/>
    <property type="match status" value="1"/>
</dbReference>
<dbReference type="SUPFAM" id="SSF46689">
    <property type="entry name" value="Homeodomain-like"/>
    <property type="match status" value="2"/>
</dbReference>
<evidence type="ECO:0000313" key="5">
    <source>
        <dbReference type="EMBL" id="KAF2433195.1"/>
    </source>
</evidence>
<feature type="compositionally biased region" description="Polar residues" evidence="3">
    <location>
        <begin position="20"/>
        <end position="38"/>
    </location>
</feature>
<dbReference type="InterPro" id="IPR050863">
    <property type="entry name" value="CenT-Element_Derived"/>
</dbReference>
<feature type="compositionally biased region" description="Basic and acidic residues" evidence="3">
    <location>
        <begin position="1"/>
        <end position="11"/>
    </location>
</feature>
<dbReference type="Proteomes" id="UP000800235">
    <property type="component" value="Unassembled WGS sequence"/>
</dbReference>
<sequence>MLRMEHEHHQEPGYAGYHDGNSQQWDGGFHSQHQSPVQEHNGFGFTPLPMEPMYSPVMSSMPPPPRTTYQQLQPLITPQWPSMLTSQSQSSYHTPLFPSAPIQPTPISTPVSAPATAGRSSSNPRKTLTDADRRRMCVYAEEHPTVKQTEIGAMFGVERSTVSKVLRNKEKYLYQDDGSRSPVRKAKGKFPDIERALSNWAKNHQKQGLPMSDALIKEKLRFFSMSVGSTESQLKASNSSWLEKFKQKNNLMGSKSRKNSVAEDSEGPSLPGSGTQTPNISPTSPPPAGGKEMSPSAMSVSKHEDSLKMESPEEHYSEFAAHGGPYRSMSNASLASGYNEGSSSFSPGPQSPTSPFFSPDSASPFMSQSQSRLPSLSQQGGFSRPRSQTFPMVGIEPGSYVSPPSSEPLTPQNVSTTSLDSPLSELAPLRGVEAMYEPTSTMQPLHQPMVSSVAPHGLPLQALITHPQGHQHPSPITPNSAIGSMVPGSPSVEDTRRALEVVMNFFQAQQPGLVEPQEYMMMGKLMQKLKVNPAQLEGEMPGGMHRIPSGDFNPQGYISKLE</sequence>
<dbReference type="AlphaFoldDB" id="A0A9P4NVR3"/>
<evidence type="ECO:0000256" key="2">
    <source>
        <dbReference type="ARBA" id="ARBA00023242"/>
    </source>
</evidence>
<accession>A0A9P4NVR3</accession>
<organism evidence="5 6">
    <name type="scientific">Tothia fuscella</name>
    <dbReference type="NCBI Taxonomy" id="1048955"/>
    <lineage>
        <taxon>Eukaryota</taxon>
        <taxon>Fungi</taxon>
        <taxon>Dikarya</taxon>
        <taxon>Ascomycota</taxon>
        <taxon>Pezizomycotina</taxon>
        <taxon>Dothideomycetes</taxon>
        <taxon>Pleosporomycetidae</taxon>
        <taxon>Venturiales</taxon>
        <taxon>Cylindrosympodiaceae</taxon>
        <taxon>Tothia</taxon>
    </lineage>
</organism>
<feature type="compositionally biased region" description="Polar residues" evidence="3">
    <location>
        <begin position="272"/>
        <end position="282"/>
    </location>
</feature>
<evidence type="ECO:0000259" key="4">
    <source>
        <dbReference type="PROSITE" id="PS51253"/>
    </source>
</evidence>
<dbReference type="Pfam" id="PF03221">
    <property type="entry name" value="HTH_Tnp_Tc5"/>
    <property type="match status" value="1"/>
</dbReference>
<keyword evidence="1" id="KW-0238">DNA-binding</keyword>
<feature type="region of interest" description="Disordered" evidence="3">
    <location>
        <begin position="248"/>
        <end position="421"/>
    </location>
</feature>